<dbReference type="SUPFAM" id="SSF53790">
    <property type="entry name" value="Tetrapyrrole methylase"/>
    <property type="match status" value="1"/>
</dbReference>
<dbReference type="InterPro" id="IPR000878">
    <property type="entry name" value="4pyrrol_Mease"/>
</dbReference>
<protein>
    <recommendedName>
        <fullName evidence="2">Tetrapyrrole methylase domain-containing protein</fullName>
    </recommendedName>
</protein>
<evidence type="ECO:0000259" key="2">
    <source>
        <dbReference type="Pfam" id="PF00590"/>
    </source>
</evidence>
<dbReference type="InterPro" id="IPR014777">
    <property type="entry name" value="4pyrrole_Mease_sub1"/>
</dbReference>
<dbReference type="EMBL" id="JAEACU010000005">
    <property type="protein sequence ID" value="KAH7528813.1"/>
    <property type="molecule type" value="Genomic_DNA"/>
</dbReference>
<accession>A0A978VEM4</accession>
<evidence type="ECO:0000313" key="3">
    <source>
        <dbReference type="EMBL" id="KAH7528813.1"/>
    </source>
</evidence>
<feature type="domain" description="Tetrapyrrole methylase" evidence="2">
    <location>
        <begin position="134"/>
        <end position="205"/>
    </location>
</feature>
<organism evidence="3 4">
    <name type="scientific">Ziziphus jujuba var. spinosa</name>
    <dbReference type="NCBI Taxonomy" id="714518"/>
    <lineage>
        <taxon>Eukaryota</taxon>
        <taxon>Viridiplantae</taxon>
        <taxon>Streptophyta</taxon>
        <taxon>Embryophyta</taxon>
        <taxon>Tracheophyta</taxon>
        <taxon>Spermatophyta</taxon>
        <taxon>Magnoliopsida</taxon>
        <taxon>eudicotyledons</taxon>
        <taxon>Gunneridae</taxon>
        <taxon>Pentapetalae</taxon>
        <taxon>rosids</taxon>
        <taxon>fabids</taxon>
        <taxon>Rosales</taxon>
        <taxon>Rhamnaceae</taxon>
        <taxon>Paliureae</taxon>
        <taxon>Ziziphus</taxon>
    </lineage>
</organism>
<gene>
    <name evidence="3" type="ORF">FEM48_Zijuj05G0112200</name>
</gene>
<evidence type="ECO:0000313" key="4">
    <source>
        <dbReference type="Proteomes" id="UP000813462"/>
    </source>
</evidence>
<dbReference type="Gene3D" id="3.40.1010.10">
    <property type="entry name" value="Cobalt-precorrin-4 Transmethylase, Domain 1"/>
    <property type="match status" value="2"/>
</dbReference>
<keyword evidence="1" id="KW-0627">Porphyrin biosynthesis</keyword>
<dbReference type="InterPro" id="IPR035996">
    <property type="entry name" value="4pyrrol_Methylase_sf"/>
</dbReference>
<dbReference type="GO" id="GO:0019354">
    <property type="term" value="P:siroheme biosynthetic process"/>
    <property type="evidence" value="ECO:0007669"/>
    <property type="project" value="TreeGrafter"/>
</dbReference>
<proteinExistence type="predicted"/>
<name>A0A978VEM4_ZIZJJ</name>
<dbReference type="InterPro" id="IPR050161">
    <property type="entry name" value="Siro_Cobalamin_biosynth"/>
</dbReference>
<feature type="domain" description="Tetrapyrrole methylase" evidence="2">
    <location>
        <begin position="99"/>
        <end position="130"/>
    </location>
</feature>
<reference evidence="3" key="1">
    <citation type="journal article" date="2021" name="Front. Plant Sci.">
        <title>Chromosome-Scale Genome Assembly for Chinese Sour Jujube and Insights Into Its Genome Evolution and Domestication Signature.</title>
        <authorList>
            <person name="Shen L.-Y."/>
            <person name="Luo H."/>
            <person name="Wang X.-L."/>
            <person name="Wang X.-M."/>
            <person name="Qiu X.-J."/>
            <person name="Liu H."/>
            <person name="Zhou S.-S."/>
            <person name="Jia K.-H."/>
            <person name="Nie S."/>
            <person name="Bao Y.-T."/>
            <person name="Zhang R.-G."/>
            <person name="Yun Q.-Z."/>
            <person name="Chai Y.-H."/>
            <person name="Lu J.-Y."/>
            <person name="Li Y."/>
            <person name="Zhao S.-W."/>
            <person name="Mao J.-F."/>
            <person name="Jia S.-G."/>
            <person name="Mao Y.-M."/>
        </authorList>
    </citation>
    <scope>NUCLEOTIDE SEQUENCE</scope>
    <source>
        <strain evidence="3">AT0</strain>
        <tissue evidence="3">Leaf</tissue>
    </source>
</reference>
<dbReference type="PANTHER" id="PTHR45790:SF3">
    <property type="entry name" value="S-ADENOSYL-L-METHIONINE-DEPENDENT UROPORPHYRINOGEN III METHYLTRANSFERASE, CHLOROPLASTIC"/>
    <property type="match status" value="1"/>
</dbReference>
<dbReference type="Pfam" id="PF00590">
    <property type="entry name" value="TP_methylase"/>
    <property type="match status" value="2"/>
</dbReference>
<sequence>MEAIKKGLARDLPLSYSWAPEGTALICFTSDKHSIERYQRYQWLYKNQFERTSLCLIPPDFNSTRENDITLQLPELKKLLQMVREKRESKGGNYGHGNVFLVGTGPEDPELLTLKAVRVIHSADLLFFADVGAIVVGLKGGDPLVFGRGGEEMDFMQWQRIEVNIIPGITTTSEIAAELGIPLKHRGVANSIKFLTRHSRRGGTDPLFIAENATELIRPW</sequence>
<dbReference type="Proteomes" id="UP000813462">
    <property type="component" value="Unassembled WGS sequence"/>
</dbReference>
<dbReference type="AlphaFoldDB" id="A0A978VEM4"/>
<dbReference type="GO" id="GO:0004851">
    <property type="term" value="F:uroporphyrin-III C-methyltransferase activity"/>
    <property type="evidence" value="ECO:0007669"/>
    <property type="project" value="TreeGrafter"/>
</dbReference>
<evidence type="ECO:0000256" key="1">
    <source>
        <dbReference type="ARBA" id="ARBA00023244"/>
    </source>
</evidence>
<dbReference type="PANTHER" id="PTHR45790">
    <property type="entry name" value="SIROHEME SYNTHASE-RELATED"/>
    <property type="match status" value="1"/>
</dbReference>
<comment type="caution">
    <text evidence="3">The sequence shown here is derived from an EMBL/GenBank/DDBJ whole genome shotgun (WGS) entry which is preliminary data.</text>
</comment>